<evidence type="ECO:0000259" key="1">
    <source>
        <dbReference type="Pfam" id="PF08808"/>
    </source>
</evidence>
<protein>
    <recommendedName>
        <fullName evidence="1">RES domain-containing protein</fullName>
    </recommendedName>
</protein>
<evidence type="ECO:0000313" key="3">
    <source>
        <dbReference type="Proteomes" id="UP001501742"/>
    </source>
</evidence>
<dbReference type="RefSeq" id="WP_204608032.1">
    <property type="nucleotide sequence ID" value="NZ_BAAAJX010000006.1"/>
</dbReference>
<dbReference type="EMBL" id="BAAAJX010000006">
    <property type="protein sequence ID" value="GAA1493506.1"/>
    <property type="molecule type" value="Genomic_DNA"/>
</dbReference>
<evidence type="ECO:0000313" key="2">
    <source>
        <dbReference type="EMBL" id="GAA1493506.1"/>
    </source>
</evidence>
<dbReference type="InterPro" id="IPR014914">
    <property type="entry name" value="RES_dom"/>
</dbReference>
<accession>A0ABN1ZD50</accession>
<comment type="caution">
    <text evidence="2">The sequence shown here is derived from an EMBL/GenBank/DDBJ whole genome shotgun (WGS) entry which is preliminary data.</text>
</comment>
<dbReference type="Proteomes" id="UP001501742">
    <property type="component" value="Unassembled WGS sequence"/>
</dbReference>
<keyword evidence="3" id="KW-1185">Reference proteome</keyword>
<feature type="domain" description="RES" evidence="1">
    <location>
        <begin position="37"/>
        <end position="181"/>
    </location>
</feature>
<dbReference type="Pfam" id="PF08808">
    <property type="entry name" value="RES"/>
    <property type="match status" value="1"/>
</dbReference>
<gene>
    <name evidence="2" type="ORF">GCM10009627_18520</name>
</gene>
<name>A0ABN1ZD50_9MICO</name>
<proteinExistence type="predicted"/>
<reference evidence="2 3" key="1">
    <citation type="journal article" date="2019" name="Int. J. Syst. Evol. Microbiol.">
        <title>The Global Catalogue of Microorganisms (GCM) 10K type strain sequencing project: providing services to taxonomists for standard genome sequencing and annotation.</title>
        <authorList>
            <consortium name="The Broad Institute Genomics Platform"/>
            <consortium name="The Broad Institute Genome Sequencing Center for Infectious Disease"/>
            <person name="Wu L."/>
            <person name="Ma J."/>
        </authorList>
    </citation>
    <scope>NUCLEOTIDE SEQUENCE [LARGE SCALE GENOMIC DNA]</scope>
    <source>
        <strain evidence="2 3">JCM 12140</strain>
    </source>
</reference>
<sequence>MPTPDREPARTDVAQRVPADDLDLTDFPAAESRGTTFYRAKRHDRGAWWFASTPADADGVDGGRFDLADPRGTCYWADSVEVAVRERLAHHTLHTNTVFAARAREMVVVAARASRGRRFADVTDPAAVRSGVGAELQTMGDYRVPQAWARAFDAAGFAGVRYSTRFTSAAAANAWAVFGDAGVPRKPRPERVHRDGIAACRESGIRVLEDGSQAGPERFTFVTPPR</sequence>
<organism evidence="2 3">
    <name type="scientific">Curtobacterium herbarum</name>
    <dbReference type="NCBI Taxonomy" id="150122"/>
    <lineage>
        <taxon>Bacteria</taxon>
        <taxon>Bacillati</taxon>
        <taxon>Actinomycetota</taxon>
        <taxon>Actinomycetes</taxon>
        <taxon>Micrococcales</taxon>
        <taxon>Microbacteriaceae</taxon>
        <taxon>Curtobacterium</taxon>
    </lineage>
</organism>